<keyword evidence="2" id="KW-1185">Reference proteome</keyword>
<reference evidence="1 2" key="1">
    <citation type="journal article" date="2022" name="New Phytol.">
        <title>Ecological generalism drives hyperdiversity of secondary metabolite gene clusters in xylarialean endophytes.</title>
        <authorList>
            <person name="Franco M.E.E."/>
            <person name="Wisecaver J.H."/>
            <person name="Arnold A.E."/>
            <person name="Ju Y.M."/>
            <person name="Slot J.C."/>
            <person name="Ahrendt S."/>
            <person name="Moore L.P."/>
            <person name="Eastman K.E."/>
            <person name="Scott K."/>
            <person name="Konkel Z."/>
            <person name="Mondo S.J."/>
            <person name="Kuo A."/>
            <person name="Hayes R.D."/>
            <person name="Haridas S."/>
            <person name="Andreopoulos B."/>
            <person name="Riley R."/>
            <person name="LaButti K."/>
            <person name="Pangilinan J."/>
            <person name="Lipzen A."/>
            <person name="Amirebrahimi M."/>
            <person name="Yan J."/>
            <person name="Adam C."/>
            <person name="Keymanesh K."/>
            <person name="Ng V."/>
            <person name="Louie K."/>
            <person name="Northen T."/>
            <person name="Drula E."/>
            <person name="Henrissat B."/>
            <person name="Hsieh H.M."/>
            <person name="Youens-Clark K."/>
            <person name="Lutzoni F."/>
            <person name="Miadlikowska J."/>
            <person name="Eastwood D.C."/>
            <person name="Hamelin R.C."/>
            <person name="Grigoriev I.V."/>
            <person name="U'Ren J.M."/>
        </authorList>
    </citation>
    <scope>NUCLEOTIDE SEQUENCE [LARGE SCALE GENOMIC DNA]</scope>
    <source>
        <strain evidence="1 2">CBS 119005</strain>
    </source>
</reference>
<accession>A0ACB9Z4B2</accession>
<gene>
    <name evidence="1" type="ORF">F4820DRAFT_446989</name>
</gene>
<sequence>MASARPTARQRDVFGERLSELTTVFSPSCPVTWLLTTTKVPSQYPPFPTTGPVSCDPPQWAQNLAQKGFAYYSPAICPSGFVAGCTVSDERTGEGFPPITAGETAMYCVPSGFTCTSDTTDFRGGVWGFLRTTSANGASVTVGPAIQIRWQDKDLFDLATDPLVPGSLPIRTTTSLVPSVDATTSPEISPSTTSSPLTSSSHTSSPPASPLRVTTPLLVPVLEGSTTISTISTITKVPASTSLISVIQPSTTTSTQPATPAANNGDNSTSGKTEQSAPTAASSTSVATMALSGILLFMILSFLVIGAIRRYRRYRAGEVKTYFPFRLGAFFNQTLGKLRNRMPPNCVDAGHSPKNPDAELDTDGPIPELGPGIPLGTKENPAELVGSGVRNSWMSQVSRMFTVKMRKEVWSV</sequence>
<dbReference type="EMBL" id="MU393458">
    <property type="protein sequence ID" value="KAI4866453.1"/>
    <property type="molecule type" value="Genomic_DNA"/>
</dbReference>
<proteinExistence type="predicted"/>
<comment type="caution">
    <text evidence="1">The sequence shown here is derived from an EMBL/GenBank/DDBJ whole genome shotgun (WGS) entry which is preliminary data.</text>
</comment>
<evidence type="ECO:0000313" key="1">
    <source>
        <dbReference type="EMBL" id="KAI4866453.1"/>
    </source>
</evidence>
<organism evidence="1 2">
    <name type="scientific">Hypoxylon rubiginosum</name>
    <dbReference type="NCBI Taxonomy" id="110542"/>
    <lineage>
        <taxon>Eukaryota</taxon>
        <taxon>Fungi</taxon>
        <taxon>Dikarya</taxon>
        <taxon>Ascomycota</taxon>
        <taxon>Pezizomycotina</taxon>
        <taxon>Sordariomycetes</taxon>
        <taxon>Xylariomycetidae</taxon>
        <taxon>Xylariales</taxon>
        <taxon>Hypoxylaceae</taxon>
        <taxon>Hypoxylon</taxon>
    </lineage>
</organism>
<name>A0ACB9Z4B2_9PEZI</name>
<evidence type="ECO:0000313" key="2">
    <source>
        <dbReference type="Proteomes" id="UP001497700"/>
    </source>
</evidence>
<protein>
    <submittedName>
        <fullName evidence="1">Uncharacterized protein</fullName>
    </submittedName>
</protein>
<dbReference type="Proteomes" id="UP001497700">
    <property type="component" value="Unassembled WGS sequence"/>
</dbReference>